<gene>
    <name evidence="2" type="ordered locus">BDU_3023</name>
</gene>
<evidence type="ECO:0000256" key="1">
    <source>
        <dbReference type="SAM" id="Coils"/>
    </source>
</evidence>
<keyword evidence="3" id="KW-1185">Reference proteome</keyword>
<dbReference type="KEGG" id="bdu:BDU_3023"/>
<proteinExistence type="predicted"/>
<dbReference type="AlphaFoldDB" id="B5RP85"/>
<evidence type="ECO:0000313" key="2">
    <source>
        <dbReference type="EMBL" id="ACH94171.1"/>
    </source>
</evidence>
<evidence type="ECO:0000313" key="3">
    <source>
        <dbReference type="Proteomes" id="UP000000611"/>
    </source>
</evidence>
<dbReference type="OrthoDB" id="352284at2"/>
<name>B5RP85_BORDL</name>
<dbReference type="EMBL" id="CP000989">
    <property type="protein sequence ID" value="ACH94171.1"/>
    <property type="molecule type" value="Genomic_DNA"/>
</dbReference>
<geneLocation type="plasmid" evidence="2 3">
    <name>pl42</name>
</geneLocation>
<keyword evidence="2" id="KW-0614">Plasmid</keyword>
<sequence>MNKNKSMLILYITLFLYGCDTDKFGNKLQTQSLTTLTTKQKLTTQRPNVTMQKSKIYSSQKPILSAEEEDKFKLLKYALDMDLKAYQQHYTNPKAKKVANIYSNIIQWISNDLHIQEQKDLINSFNHIYTFIKNKLDNNPNMDIIQYIKGAYYNFQDDEYKKAHTYDSKLYGNLHGEKHNSITMFFYLIKLNAIERQTNLQDNEEFYKNAIQKIKNELQDKTSDSYKHSLALWKD</sequence>
<feature type="coiled-coil region" evidence="1">
    <location>
        <begin position="197"/>
        <end position="224"/>
    </location>
</feature>
<organism evidence="2 3">
    <name type="scientific">Borrelia duttonii (strain Ly)</name>
    <dbReference type="NCBI Taxonomy" id="412419"/>
    <lineage>
        <taxon>Bacteria</taxon>
        <taxon>Pseudomonadati</taxon>
        <taxon>Spirochaetota</taxon>
        <taxon>Spirochaetia</taxon>
        <taxon>Spirochaetales</taxon>
        <taxon>Borreliaceae</taxon>
        <taxon>Borrelia</taxon>
    </lineage>
</organism>
<dbReference type="PROSITE" id="PS51257">
    <property type="entry name" value="PROKAR_LIPOPROTEIN"/>
    <property type="match status" value="1"/>
</dbReference>
<reference evidence="2 3" key="1">
    <citation type="journal article" date="2008" name="PLoS Genet.">
        <title>The genome of Borrelia recurrentis, the agent of deadly louse-borne relapsing fever, is a degraded subset of tick-borne Borrelia duttonii.</title>
        <authorList>
            <person name="Lescot M."/>
            <person name="Audic S."/>
            <person name="Robert C."/>
            <person name="Nguyen T.T."/>
            <person name="Blanc G."/>
            <person name="Cutler S.J."/>
            <person name="Wincker P."/>
            <person name="Couloux A."/>
            <person name="Claverie J.-M."/>
            <person name="Raoult D."/>
            <person name="Drancourt M."/>
        </authorList>
    </citation>
    <scope>NUCLEOTIDE SEQUENCE [LARGE SCALE GENOMIC DNA]</scope>
    <source>
        <strain evidence="2 3">Ly</strain>
    </source>
</reference>
<dbReference type="Proteomes" id="UP000000611">
    <property type="component" value="Plasmid pl42"/>
</dbReference>
<dbReference type="RefSeq" id="WP_012539602.1">
    <property type="nucleotide sequence ID" value="NC_011254.1"/>
</dbReference>
<protein>
    <submittedName>
        <fullName evidence="2">ORFk-like protein, lipoprotein</fullName>
    </submittedName>
</protein>
<accession>B5RP85</accession>
<dbReference type="HOGENOM" id="CLU_105327_0_0_12"/>
<keyword evidence="1" id="KW-0175">Coiled coil</keyword>